<feature type="chain" id="PRO_5043013931" evidence="1">
    <location>
        <begin position="30"/>
        <end position="114"/>
    </location>
</feature>
<reference evidence="2 3" key="1">
    <citation type="submission" date="2023-11" db="EMBL/GenBank/DDBJ databases">
        <title>Halocaridina rubra genome assembly.</title>
        <authorList>
            <person name="Smith C."/>
        </authorList>
    </citation>
    <scope>NUCLEOTIDE SEQUENCE [LARGE SCALE GENOMIC DNA]</scope>
    <source>
        <strain evidence="2">EP-1</strain>
        <tissue evidence="2">Whole</tissue>
    </source>
</reference>
<dbReference type="Proteomes" id="UP001381693">
    <property type="component" value="Unassembled WGS sequence"/>
</dbReference>
<proteinExistence type="predicted"/>
<keyword evidence="3" id="KW-1185">Reference proteome</keyword>
<gene>
    <name evidence="2" type="ORF">SK128_013175</name>
</gene>
<name>A0AAN8WZH7_HALRR</name>
<protein>
    <submittedName>
        <fullName evidence="2">Uncharacterized protein</fullName>
    </submittedName>
</protein>
<accession>A0AAN8WZH7</accession>
<dbReference type="AlphaFoldDB" id="A0AAN8WZH7"/>
<sequence length="114" mass="11514">MRDRFQIILSKMMKLTLIVLLGMSVCVMADSDDSDLPVARTATAAKDGESRFLGLGFNLGGGLGGGFQGGFGGGLGGGFYPGFGGGFYPGGGFGYNPGFGFGGFGGYPYGGFHG</sequence>
<feature type="signal peptide" evidence="1">
    <location>
        <begin position="1"/>
        <end position="29"/>
    </location>
</feature>
<comment type="caution">
    <text evidence="2">The sequence shown here is derived from an EMBL/GenBank/DDBJ whole genome shotgun (WGS) entry which is preliminary data.</text>
</comment>
<evidence type="ECO:0000313" key="2">
    <source>
        <dbReference type="EMBL" id="KAK7069245.1"/>
    </source>
</evidence>
<evidence type="ECO:0000256" key="1">
    <source>
        <dbReference type="SAM" id="SignalP"/>
    </source>
</evidence>
<organism evidence="2 3">
    <name type="scientific">Halocaridina rubra</name>
    <name type="common">Hawaiian red shrimp</name>
    <dbReference type="NCBI Taxonomy" id="373956"/>
    <lineage>
        <taxon>Eukaryota</taxon>
        <taxon>Metazoa</taxon>
        <taxon>Ecdysozoa</taxon>
        <taxon>Arthropoda</taxon>
        <taxon>Crustacea</taxon>
        <taxon>Multicrustacea</taxon>
        <taxon>Malacostraca</taxon>
        <taxon>Eumalacostraca</taxon>
        <taxon>Eucarida</taxon>
        <taxon>Decapoda</taxon>
        <taxon>Pleocyemata</taxon>
        <taxon>Caridea</taxon>
        <taxon>Atyoidea</taxon>
        <taxon>Atyidae</taxon>
        <taxon>Halocaridina</taxon>
    </lineage>
</organism>
<dbReference type="EMBL" id="JAXCGZ010016991">
    <property type="protein sequence ID" value="KAK7069245.1"/>
    <property type="molecule type" value="Genomic_DNA"/>
</dbReference>
<evidence type="ECO:0000313" key="3">
    <source>
        <dbReference type="Proteomes" id="UP001381693"/>
    </source>
</evidence>
<keyword evidence="1" id="KW-0732">Signal</keyword>